<keyword evidence="1" id="KW-1133">Transmembrane helix</keyword>
<dbReference type="EMBL" id="QSOE01000054">
    <property type="protein sequence ID" value="RGI86971.1"/>
    <property type="molecule type" value="Genomic_DNA"/>
</dbReference>
<sequence length="173" mass="20171">MMHKKDMIFLSILIACSESVVLFYFCSAKSPRSFLCMMISYAILLIFPLNIFLASLREHRTGTSLSTLETTEESSKQQREIEQFTHKQLKLHKNNFTQKLKELYILLEQNDLTTAQKILGEQIPLKDTDIICCTNSIVDGILQSKKSECIQHNISFEYTICFLKRMIFFFCFN</sequence>
<organism evidence="2 3">
    <name type="scientific">Anaerobutyricum hallii</name>
    <dbReference type="NCBI Taxonomy" id="39488"/>
    <lineage>
        <taxon>Bacteria</taxon>
        <taxon>Bacillati</taxon>
        <taxon>Bacillota</taxon>
        <taxon>Clostridia</taxon>
        <taxon>Lachnospirales</taxon>
        <taxon>Lachnospiraceae</taxon>
        <taxon>Anaerobutyricum</taxon>
    </lineage>
</organism>
<proteinExistence type="predicted"/>
<dbReference type="RefSeq" id="WP_117982700.1">
    <property type="nucleotide sequence ID" value="NZ_QSOE01000054.1"/>
</dbReference>
<dbReference type="Proteomes" id="UP000262524">
    <property type="component" value="Unassembled WGS sequence"/>
</dbReference>
<comment type="caution">
    <text evidence="2">The sequence shown here is derived from an EMBL/GenBank/DDBJ whole genome shotgun (WGS) entry which is preliminary data.</text>
</comment>
<name>A0A374NM90_9FIRM</name>
<dbReference type="AlphaFoldDB" id="A0A374NM90"/>
<accession>A0A374NM90</accession>
<evidence type="ECO:0000313" key="3">
    <source>
        <dbReference type="Proteomes" id="UP000262524"/>
    </source>
</evidence>
<evidence type="ECO:0000313" key="2">
    <source>
        <dbReference type="EMBL" id="RGI86971.1"/>
    </source>
</evidence>
<feature type="transmembrane region" description="Helical" evidence="1">
    <location>
        <begin position="38"/>
        <end position="56"/>
    </location>
</feature>
<evidence type="ECO:0000256" key="1">
    <source>
        <dbReference type="SAM" id="Phobius"/>
    </source>
</evidence>
<keyword evidence="1" id="KW-0472">Membrane</keyword>
<protein>
    <submittedName>
        <fullName evidence="2">Uncharacterized protein</fullName>
    </submittedName>
</protein>
<keyword evidence="1" id="KW-0812">Transmembrane</keyword>
<reference evidence="2 3" key="1">
    <citation type="submission" date="2018-08" db="EMBL/GenBank/DDBJ databases">
        <title>A genome reference for cultivated species of the human gut microbiota.</title>
        <authorList>
            <person name="Zou Y."/>
            <person name="Xue W."/>
            <person name="Luo G."/>
        </authorList>
    </citation>
    <scope>NUCLEOTIDE SEQUENCE [LARGE SCALE GENOMIC DNA]</scope>
    <source>
        <strain evidence="2 3">TM10-1AC</strain>
    </source>
</reference>
<gene>
    <name evidence="2" type="ORF">DXD91_09045</name>
</gene>